<evidence type="ECO:0000256" key="1">
    <source>
        <dbReference type="SAM" id="Phobius"/>
    </source>
</evidence>
<keyword evidence="3" id="KW-1185">Reference proteome</keyword>
<dbReference type="RefSeq" id="WP_272136320.1">
    <property type="nucleotide sequence ID" value="NZ_JAQLOI010000001.1"/>
</dbReference>
<evidence type="ECO:0000313" key="2">
    <source>
        <dbReference type="EMBL" id="MDB1124220.1"/>
    </source>
</evidence>
<reference evidence="2 3" key="1">
    <citation type="submission" date="2023-01" db="EMBL/GenBank/DDBJ databases">
        <title>Vibrio sp. KJ40-1 sp.nov, isolated from marine algae.</title>
        <authorList>
            <person name="Butt M."/>
            <person name="Kim J.M.J."/>
            <person name="Jeon C.O.C."/>
        </authorList>
    </citation>
    <scope>NUCLEOTIDE SEQUENCE [LARGE SCALE GENOMIC DNA]</scope>
    <source>
        <strain evidence="2 3">KJ40-1</strain>
    </source>
</reference>
<feature type="transmembrane region" description="Helical" evidence="1">
    <location>
        <begin position="20"/>
        <end position="41"/>
    </location>
</feature>
<comment type="caution">
    <text evidence="2">The sequence shown here is derived from an EMBL/GenBank/DDBJ whole genome shotgun (WGS) entry which is preliminary data.</text>
</comment>
<protein>
    <submittedName>
        <fullName evidence="2">Uncharacterized protein</fullName>
    </submittedName>
</protein>
<keyword evidence="1" id="KW-0472">Membrane</keyword>
<keyword evidence="1" id="KW-0812">Transmembrane</keyword>
<gene>
    <name evidence="2" type="ORF">PGX00_11370</name>
</gene>
<name>A0ABT4YRP1_9VIBR</name>
<evidence type="ECO:0000313" key="3">
    <source>
        <dbReference type="Proteomes" id="UP001210678"/>
    </source>
</evidence>
<sequence>MKLSEKVKVTFLSSKVMRMVFRVIIALVISIFLTILCAVYIPPIFKSVLNTGLEILPKYKFTDHKVLTKSELIAEWEIDKQAIDDESIFEQLESQLPESRNKSTFFARILVVHDYPERCQYTIIAKHRTIDVSWQVSGLRCHSKKSCEAARLHQTCPDKKGGGKR</sequence>
<organism evidence="2 3">
    <name type="scientific">Vibrio algarum</name>
    <dbReference type="NCBI Taxonomy" id="3020714"/>
    <lineage>
        <taxon>Bacteria</taxon>
        <taxon>Pseudomonadati</taxon>
        <taxon>Pseudomonadota</taxon>
        <taxon>Gammaproteobacteria</taxon>
        <taxon>Vibrionales</taxon>
        <taxon>Vibrionaceae</taxon>
        <taxon>Vibrio</taxon>
    </lineage>
</organism>
<accession>A0ABT4YRP1</accession>
<dbReference type="EMBL" id="JAQLOI010000001">
    <property type="protein sequence ID" value="MDB1124220.1"/>
    <property type="molecule type" value="Genomic_DNA"/>
</dbReference>
<dbReference type="Proteomes" id="UP001210678">
    <property type="component" value="Unassembled WGS sequence"/>
</dbReference>
<keyword evidence="1" id="KW-1133">Transmembrane helix</keyword>
<proteinExistence type="predicted"/>